<feature type="compositionally biased region" description="Acidic residues" evidence="1">
    <location>
        <begin position="853"/>
        <end position="862"/>
    </location>
</feature>
<name>A0A6S7ISB2_PARCT</name>
<feature type="compositionally biased region" description="Basic and acidic residues" evidence="1">
    <location>
        <begin position="831"/>
        <end position="846"/>
    </location>
</feature>
<feature type="compositionally biased region" description="Basic and acidic residues" evidence="1">
    <location>
        <begin position="97"/>
        <end position="106"/>
    </location>
</feature>
<accession>A0A6S7ISB2</accession>
<dbReference type="Proteomes" id="UP001152795">
    <property type="component" value="Unassembled WGS sequence"/>
</dbReference>
<gene>
    <name evidence="2" type="ORF">PACLA_8A068998</name>
</gene>
<organism evidence="2 3">
    <name type="scientific">Paramuricea clavata</name>
    <name type="common">Red gorgonian</name>
    <name type="synonym">Violescent sea-whip</name>
    <dbReference type="NCBI Taxonomy" id="317549"/>
    <lineage>
        <taxon>Eukaryota</taxon>
        <taxon>Metazoa</taxon>
        <taxon>Cnidaria</taxon>
        <taxon>Anthozoa</taxon>
        <taxon>Octocorallia</taxon>
        <taxon>Malacalcyonacea</taxon>
        <taxon>Plexauridae</taxon>
        <taxon>Paramuricea</taxon>
    </lineage>
</organism>
<keyword evidence="3" id="KW-1185">Reference proteome</keyword>
<evidence type="ECO:0000256" key="1">
    <source>
        <dbReference type="SAM" id="MobiDB-lite"/>
    </source>
</evidence>
<feature type="region of interest" description="Disordered" evidence="1">
    <location>
        <begin position="699"/>
        <end position="720"/>
    </location>
</feature>
<feature type="region of interest" description="Disordered" evidence="1">
    <location>
        <begin position="253"/>
        <end position="286"/>
    </location>
</feature>
<reference evidence="2" key="1">
    <citation type="submission" date="2020-04" db="EMBL/GenBank/DDBJ databases">
        <authorList>
            <person name="Alioto T."/>
            <person name="Alioto T."/>
            <person name="Gomez Garrido J."/>
        </authorList>
    </citation>
    <scope>NUCLEOTIDE SEQUENCE</scope>
    <source>
        <strain evidence="2">A484AB</strain>
    </source>
</reference>
<feature type="compositionally biased region" description="Polar residues" evidence="1">
    <location>
        <begin position="865"/>
        <end position="875"/>
    </location>
</feature>
<feature type="region of interest" description="Disordered" evidence="1">
    <location>
        <begin position="806"/>
        <end position="875"/>
    </location>
</feature>
<proteinExistence type="predicted"/>
<comment type="caution">
    <text evidence="2">The sequence shown here is derived from an EMBL/GenBank/DDBJ whole genome shotgun (WGS) entry which is preliminary data.</text>
</comment>
<protein>
    <submittedName>
        <fullName evidence="2">Uncharacterized protein</fullName>
    </submittedName>
</protein>
<sequence length="952" mass="107890">MGCLVTAAFSFAKTAGNKEKILALVLKLETAVKNLGGEYSDHWEDEKDNRKIDIKIELPDKQAKEEIIGYLDGIEALLHETDDEGDTQDPGYNGQQKCDESKRGSEMETDETVPVPVQYSEKTDETLQEQCSEKSQSVVSGKKQKERSKKYLCPYSNCGAAVIHLPRHMRQRHRWSPRKARSVLNTFSLRRTKEASKRKTKRSYRRVVCPVDECNSVVKRIHNHLIDVHKFKQGSTNYKKWLACTMHEQHHQVSVLSETESSELSEHSDDNDSSADSDWSLPKKMKSQSHVKQLTNVYDDVYGSNEESCEEEPTEFCGESAGIGNDFQDDDDAITPVELDGNQQSILNTFENWLKGADGGKRGDRSAVQCRRQVELVISYVDNSNPTINNILRKNTLRDKWLDKFDKEKKPGTVKSYLGSLNQFYSFLKCEKVDVGVSSEQLTSLSDQIKLWTKSLRKETNHRFWEKRMEDMSSMRTPEQIKQFETAEIARTAIRLLGEYQESEIGSPSQPEYTLVRDYLLTLICINNGSRSGTLANMTLGEFNKGTKEDECFVVRVKDHKTFATHGPVNIVLESVLFKYVSIFIEKFRNQLVGVTTDANAPVFMTWNNGKMKSSQVGAQIGSCWGKVFGKDTSLGGATAFRKAAVSAVHECNENMRSDLADLMVHKKSTADKYYLLKNKSKSAVQTSKELAKIMRSGGASCSTEKGDSHEGEELSCDEPLSENTSSRHIWSLSETCALEVAFSSHIKKKAIRLEEVREIVRSIPPLQSIPPKKICDKVRSYFGKDDSLIEDSLSLPKEIESKEERLKRAGLKRKRDTKQTSQNELIAEEIDSHSLDEMFTEERDNANNTDENGGDGDDDEYAPSVQTSKRTSQSLLTMEEDRLFSQTFSKLIHSTKTIAMKTVAETVQKEPKLSHLLKTMTHRQLADRVRSERKAIVRADQRKELQKKAKK</sequence>
<evidence type="ECO:0000313" key="3">
    <source>
        <dbReference type="Proteomes" id="UP001152795"/>
    </source>
</evidence>
<evidence type="ECO:0000313" key="2">
    <source>
        <dbReference type="EMBL" id="CAB4022205.1"/>
    </source>
</evidence>
<feature type="region of interest" description="Disordered" evidence="1">
    <location>
        <begin position="82"/>
        <end position="143"/>
    </location>
</feature>
<dbReference type="AlphaFoldDB" id="A0A6S7ISB2"/>
<dbReference type="EMBL" id="CACRXK020011860">
    <property type="protein sequence ID" value="CAB4022205.1"/>
    <property type="molecule type" value="Genomic_DNA"/>
</dbReference>
<dbReference type="OrthoDB" id="5990091at2759"/>